<dbReference type="AlphaFoldDB" id="A0A923KR31"/>
<evidence type="ECO:0000313" key="9">
    <source>
        <dbReference type="EMBL" id="MBC3886822.1"/>
    </source>
</evidence>
<dbReference type="InterPro" id="IPR012382">
    <property type="entry name" value="CobI/CbiL"/>
</dbReference>
<dbReference type="InterPro" id="IPR000878">
    <property type="entry name" value="4pyrrol_Mease"/>
</dbReference>
<evidence type="ECO:0000313" key="10">
    <source>
        <dbReference type="Proteomes" id="UP000616595"/>
    </source>
</evidence>
<evidence type="ECO:0000256" key="5">
    <source>
        <dbReference type="ARBA" id="ARBA00022679"/>
    </source>
</evidence>
<protein>
    <submittedName>
        <fullName evidence="9">Precorrin-2 C(20)-methyltransferase</fullName>
        <ecNumber evidence="9">2.1.1.130</ecNumber>
    </submittedName>
</protein>
<dbReference type="Pfam" id="PF00590">
    <property type="entry name" value="TP_methylase"/>
    <property type="match status" value="1"/>
</dbReference>
<evidence type="ECO:0000256" key="6">
    <source>
        <dbReference type="ARBA" id="ARBA00022691"/>
    </source>
</evidence>
<feature type="domain" description="Tetrapyrrole methylase" evidence="8">
    <location>
        <begin position="9"/>
        <end position="218"/>
    </location>
</feature>
<comment type="caution">
    <text evidence="9">The sequence shown here is derived from an EMBL/GenBank/DDBJ whole genome shotgun (WGS) entry which is preliminary data.</text>
</comment>
<dbReference type="GO" id="GO:0009236">
    <property type="term" value="P:cobalamin biosynthetic process"/>
    <property type="evidence" value="ECO:0007669"/>
    <property type="project" value="UniProtKB-UniRule"/>
</dbReference>
<dbReference type="PIRSF" id="PIRSF036427">
    <property type="entry name" value="Precrrn-2_mtase"/>
    <property type="match status" value="1"/>
</dbReference>
<keyword evidence="5 9" id="KW-0808">Transferase</keyword>
<dbReference type="Gene3D" id="3.30.950.10">
    <property type="entry name" value="Methyltransferase, Cobalt-precorrin-4 Transmethylase, Domain 2"/>
    <property type="match status" value="1"/>
</dbReference>
<accession>A0A923KR31</accession>
<dbReference type="GO" id="GO:0032259">
    <property type="term" value="P:methylation"/>
    <property type="evidence" value="ECO:0007669"/>
    <property type="project" value="UniProtKB-KW"/>
</dbReference>
<keyword evidence="3" id="KW-0169">Cobalamin biosynthesis</keyword>
<name>A0A923KR31_9FIRM</name>
<reference evidence="9" key="2">
    <citation type="submission" date="2020-10" db="EMBL/GenBank/DDBJ databases">
        <title>Comparative genomics of the Acetobacterium genus.</title>
        <authorList>
            <person name="Marshall C."/>
            <person name="May H."/>
            <person name="Norman S."/>
        </authorList>
    </citation>
    <scope>NUCLEOTIDE SEQUENCE</scope>
    <source>
        <strain evidence="9">DER-2019</strain>
    </source>
</reference>
<dbReference type="EMBL" id="WJBD01000001">
    <property type="protein sequence ID" value="MBC3886822.1"/>
    <property type="molecule type" value="Genomic_DNA"/>
</dbReference>
<evidence type="ECO:0000256" key="2">
    <source>
        <dbReference type="ARBA" id="ARBA00005879"/>
    </source>
</evidence>
<dbReference type="Gene3D" id="3.40.1010.10">
    <property type="entry name" value="Cobalt-precorrin-4 Transmethylase, Domain 1"/>
    <property type="match status" value="1"/>
</dbReference>
<dbReference type="InterPro" id="IPR014776">
    <property type="entry name" value="4pyrrole_Mease_sub2"/>
</dbReference>
<dbReference type="PANTHER" id="PTHR43467:SF2">
    <property type="entry name" value="COBALT-PRECORRIN-2 C(20)-METHYLTRANSFERASE"/>
    <property type="match status" value="1"/>
</dbReference>
<dbReference type="CDD" id="cd11645">
    <property type="entry name" value="Precorrin_2_C20_MT"/>
    <property type="match status" value="1"/>
</dbReference>
<keyword evidence="10" id="KW-1185">Reference proteome</keyword>
<dbReference type="NCBIfam" id="TIGR01467">
    <property type="entry name" value="cobI_cbiL"/>
    <property type="match status" value="1"/>
</dbReference>
<dbReference type="OrthoDB" id="9804789at2"/>
<dbReference type="RefSeq" id="WP_148565456.1">
    <property type="nucleotide sequence ID" value="NZ_RXYA01000001.1"/>
</dbReference>
<dbReference type="SUPFAM" id="SSF53790">
    <property type="entry name" value="Tetrapyrrole methylase"/>
    <property type="match status" value="1"/>
</dbReference>
<comment type="pathway">
    <text evidence="1">Cofactor biosynthesis; adenosylcobalamin biosynthesis.</text>
</comment>
<evidence type="ECO:0000256" key="3">
    <source>
        <dbReference type="ARBA" id="ARBA00022573"/>
    </source>
</evidence>
<dbReference type="InterPro" id="IPR035996">
    <property type="entry name" value="4pyrrol_Methylase_sf"/>
</dbReference>
<reference evidence="9" key="1">
    <citation type="submission" date="2019-10" db="EMBL/GenBank/DDBJ databases">
        <authorList>
            <person name="Ross D.E."/>
            <person name="Gulliver D."/>
        </authorList>
    </citation>
    <scope>NUCLEOTIDE SEQUENCE</scope>
    <source>
        <strain evidence="9">DER-2019</strain>
    </source>
</reference>
<organism evidence="9 10">
    <name type="scientific">Acetobacterium paludosum</name>
    <dbReference type="NCBI Taxonomy" id="52693"/>
    <lineage>
        <taxon>Bacteria</taxon>
        <taxon>Bacillati</taxon>
        <taxon>Bacillota</taxon>
        <taxon>Clostridia</taxon>
        <taxon>Eubacteriales</taxon>
        <taxon>Eubacteriaceae</taxon>
        <taxon>Acetobacterium</taxon>
    </lineage>
</organism>
<dbReference type="GO" id="GO:0030788">
    <property type="term" value="F:precorrin-2 C20-methyltransferase activity"/>
    <property type="evidence" value="ECO:0007669"/>
    <property type="project" value="UniProtKB-EC"/>
</dbReference>
<evidence type="ECO:0000259" key="8">
    <source>
        <dbReference type="Pfam" id="PF00590"/>
    </source>
</evidence>
<comment type="similarity">
    <text evidence="2 7">Belongs to the precorrin methyltransferase family.</text>
</comment>
<dbReference type="EC" id="2.1.1.130" evidence="9"/>
<dbReference type="Proteomes" id="UP000616595">
    <property type="component" value="Unassembled WGS sequence"/>
</dbReference>
<gene>
    <name evidence="9" type="primary">cobI</name>
    <name evidence="9" type="ORF">GH810_00630</name>
</gene>
<keyword evidence="6" id="KW-0949">S-adenosyl-L-methionine</keyword>
<evidence type="ECO:0000256" key="4">
    <source>
        <dbReference type="ARBA" id="ARBA00022603"/>
    </source>
</evidence>
<evidence type="ECO:0000256" key="1">
    <source>
        <dbReference type="ARBA" id="ARBA00004953"/>
    </source>
</evidence>
<evidence type="ECO:0000256" key="7">
    <source>
        <dbReference type="PIRNR" id="PIRNR036427"/>
    </source>
</evidence>
<dbReference type="InterPro" id="IPR006364">
    <property type="entry name" value="CobI/CbiL/CobIJ_dom"/>
</dbReference>
<dbReference type="InterPro" id="IPR014777">
    <property type="entry name" value="4pyrrole_Mease_sub1"/>
</dbReference>
<keyword evidence="4 9" id="KW-0489">Methyltransferase</keyword>
<sequence>MTAGKKGIFYGIGVGPGDPDLITVKAARILDACDVVITPTKKMGKTSIAFEIVKSHISDLSKVLDMNFPMISLSQEREVLAKQWKENADAIELLLNEGKNVAFITLGDPMVFSTYSYVMEFLLKRDIEVVTLSGVPSFCNLAAQLNIPLTQGEESLGIVAMTQPIEEIRAILDAHQNIVVMKISANNVLMAEELEARGLEKSFVLVSNIGMENQQIIRDIDVLKGKIPYLSTLLVKKNYPLQ</sequence>
<dbReference type="PANTHER" id="PTHR43467">
    <property type="entry name" value="COBALT-PRECORRIN-2 C(20)-METHYLTRANSFERASE"/>
    <property type="match status" value="1"/>
</dbReference>
<proteinExistence type="inferred from homology"/>